<name>A0ABN1GB86_9BACI</name>
<proteinExistence type="predicted"/>
<keyword evidence="3" id="KW-1185">Reference proteome</keyword>
<dbReference type="InterPro" id="IPR041657">
    <property type="entry name" value="HTH_17"/>
</dbReference>
<reference evidence="2 3" key="1">
    <citation type="journal article" date="2019" name="Int. J. Syst. Evol. Microbiol.">
        <title>The Global Catalogue of Microorganisms (GCM) 10K type strain sequencing project: providing services to taxonomists for standard genome sequencing and annotation.</title>
        <authorList>
            <consortium name="The Broad Institute Genomics Platform"/>
            <consortium name="The Broad Institute Genome Sequencing Center for Infectious Disease"/>
            <person name="Wu L."/>
            <person name="Ma J."/>
        </authorList>
    </citation>
    <scope>NUCLEOTIDE SEQUENCE [LARGE SCALE GENOMIC DNA]</scope>
    <source>
        <strain evidence="2 3">JCM 15395</strain>
    </source>
</reference>
<feature type="domain" description="Helix-turn-helix" evidence="1">
    <location>
        <begin position="149"/>
        <end position="193"/>
    </location>
</feature>
<sequence length="225" mass="26421">MATTMDNEQKTLWNTVKLLSQLQDKEKAETLLKTTIEKSLRLMNVYTPVVSQLRFSVPVESYLDEMKQIDAQIREKIEISQSEQIFEELLDYIEMISKMTEKPQETNRKMLASILAEKTQRPTYVGKILHSPMNKTVATNTQKESNHPYYTTREAAHKLGLSDQTIRRMCENERFQGAYRSEGGHWRIPEENFITSKKQDKRIDEFFEQIDMRNEEAGDVDEFNL</sequence>
<gene>
    <name evidence="2" type="ORF">GCM10009001_26450</name>
</gene>
<dbReference type="Pfam" id="PF12728">
    <property type="entry name" value="HTH_17"/>
    <property type="match status" value="1"/>
</dbReference>
<dbReference type="Proteomes" id="UP001500866">
    <property type="component" value="Unassembled WGS sequence"/>
</dbReference>
<accession>A0ABN1GB86</accession>
<dbReference type="EMBL" id="BAAADS010000018">
    <property type="protein sequence ID" value="GAA0607825.1"/>
    <property type="molecule type" value="Genomic_DNA"/>
</dbReference>
<evidence type="ECO:0000313" key="2">
    <source>
        <dbReference type="EMBL" id="GAA0607825.1"/>
    </source>
</evidence>
<dbReference type="InterPro" id="IPR010093">
    <property type="entry name" value="SinI_DNA-bd"/>
</dbReference>
<organism evidence="2 3">
    <name type="scientific">Virgibacillus siamensis</name>
    <dbReference type="NCBI Taxonomy" id="480071"/>
    <lineage>
        <taxon>Bacteria</taxon>
        <taxon>Bacillati</taxon>
        <taxon>Bacillota</taxon>
        <taxon>Bacilli</taxon>
        <taxon>Bacillales</taxon>
        <taxon>Bacillaceae</taxon>
        <taxon>Virgibacillus</taxon>
    </lineage>
</organism>
<comment type="caution">
    <text evidence="2">The sequence shown here is derived from an EMBL/GenBank/DDBJ whole genome shotgun (WGS) entry which is preliminary data.</text>
</comment>
<protein>
    <recommendedName>
        <fullName evidence="1">Helix-turn-helix domain-containing protein</fullName>
    </recommendedName>
</protein>
<dbReference type="RefSeq" id="WP_343813963.1">
    <property type="nucleotide sequence ID" value="NZ_BAAADS010000018.1"/>
</dbReference>
<evidence type="ECO:0000259" key="1">
    <source>
        <dbReference type="Pfam" id="PF12728"/>
    </source>
</evidence>
<dbReference type="NCBIfam" id="TIGR01764">
    <property type="entry name" value="excise"/>
    <property type="match status" value="1"/>
</dbReference>
<evidence type="ECO:0000313" key="3">
    <source>
        <dbReference type="Proteomes" id="UP001500866"/>
    </source>
</evidence>